<keyword evidence="1 9" id="KW-0963">Cytoplasm</keyword>
<dbReference type="AlphaFoldDB" id="A0A916N424"/>
<feature type="binding site" evidence="9">
    <location>
        <position position="74"/>
    </location>
    <ligand>
        <name>substrate</name>
    </ligand>
</feature>
<accession>A0A916N424</accession>
<evidence type="ECO:0000256" key="1">
    <source>
        <dbReference type="ARBA" id="ARBA00022490"/>
    </source>
</evidence>
<gene>
    <name evidence="9 11" type="primary">coaD</name>
    <name evidence="11" type="ORF">DYBT9275_02056</name>
</gene>
<comment type="subcellular location">
    <subcellularLocation>
        <location evidence="9">Cytoplasm</location>
    </subcellularLocation>
</comment>
<evidence type="ECO:0000256" key="3">
    <source>
        <dbReference type="ARBA" id="ARBA00022695"/>
    </source>
</evidence>
<feature type="binding site" evidence="9">
    <location>
        <position position="99"/>
    </location>
    <ligand>
        <name>ATP</name>
        <dbReference type="ChEBI" id="CHEBI:30616"/>
    </ligand>
</feature>
<dbReference type="PANTHER" id="PTHR21342:SF1">
    <property type="entry name" value="PHOSPHOPANTETHEINE ADENYLYLTRANSFERASE"/>
    <property type="match status" value="1"/>
</dbReference>
<protein>
    <recommendedName>
        <fullName evidence="9">Phosphopantetheine adenylyltransferase</fullName>
        <ecNumber evidence="9">2.7.7.3</ecNumber>
    </recommendedName>
    <alternativeName>
        <fullName evidence="9">Dephospho-CoA pyrophosphorylase</fullName>
    </alternativeName>
    <alternativeName>
        <fullName evidence="9">Pantetheine-phosphate adenylyltransferase</fullName>
        <shortName evidence="9">PPAT</shortName>
    </alternativeName>
</protein>
<comment type="subunit">
    <text evidence="9">Homohexamer.</text>
</comment>
<dbReference type="GO" id="GO:0004595">
    <property type="term" value="F:pantetheine-phosphate adenylyltransferase activity"/>
    <property type="evidence" value="ECO:0007669"/>
    <property type="project" value="UniProtKB-UniRule"/>
</dbReference>
<dbReference type="PANTHER" id="PTHR21342">
    <property type="entry name" value="PHOSPHOPANTETHEINE ADENYLYLTRANSFERASE"/>
    <property type="match status" value="1"/>
</dbReference>
<evidence type="ECO:0000256" key="8">
    <source>
        <dbReference type="ARBA" id="ARBA00029346"/>
    </source>
</evidence>
<dbReference type="Proteomes" id="UP000680038">
    <property type="component" value="Unassembled WGS sequence"/>
</dbReference>
<evidence type="ECO:0000256" key="5">
    <source>
        <dbReference type="ARBA" id="ARBA00022840"/>
    </source>
</evidence>
<sequence length="160" mass="18542">MKRIALFPGSFDPFTKGHEDIVLRGLRLFDEVVIGIGNNATKKRYFPLDVMKELIERTFADQPNLKVVTYDDLTAHTARELGARFLLRGLRNTTDFEYENGISQVNRYIYEEIETVFLITSPHLAPISSSIIRDLHRYGQGVDDFLPYSLKELNRLFQEE</sequence>
<dbReference type="HAMAP" id="MF_00151">
    <property type="entry name" value="PPAT_bact"/>
    <property type="match status" value="1"/>
</dbReference>
<feature type="binding site" evidence="9">
    <location>
        <position position="42"/>
    </location>
    <ligand>
        <name>substrate</name>
    </ligand>
</feature>
<dbReference type="InterPro" id="IPR004821">
    <property type="entry name" value="Cyt_trans-like"/>
</dbReference>
<dbReference type="EC" id="2.7.7.3" evidence="9"/>
<keyword evidence="6 9" id="KW-0460">Magnesium</keyword>
<dbReference type="GO" id="GO:0005524">
    <property type="term" value="F:ATP binding"/>
    <property type="evidence" value="ECO:0007669"/>
    <property type="project" value="UniProtKB-KW"/>
</dbReference>
<dbReference type="PRINTS" id="PR01020">
    <property type="entry name" value="LPSBIOSNTHSS"/>
</dbReference>
<feature type="binding site" evidence="9">
    <location>
        <position position="10"/>
    </location>
    <ligand>
        <name>substrate</name>
    </ligand>
</feature>
<name>A0A916N424_9BACT</name>
<evidence type="ECO:0000256" key="9">
    <source>
        <dbReference type="HAMAP-Rule" id="MF_00151"/>
    </source>
</evidence>
<organism evidence="11 12">
    <name type="scientific">Dyadobacter helix</name>
    <dbReference type="NCBI Taxonomy" id="2822344"/>
    <lineage>
        <taxon>Bacteria</taxon>
        <taxon>Pseudomonadati</taxon>
        <taxon>Bacteroidota</taxon>
        <taxon>Cytophagia</taxon>
        <taxon>Cytophagales</taxon>
        <taxon>Spirosomataceae</taxon>
        <taxon>Dyadobacter</taxon>
    </lineage>
</organism>
<comment type="pathway">
    <text evidence="9">Cofactor biosynthesis; coenzyme A biosynthesis; CoA from (R)-pantothenate: step 4/5.</text>
</comment>
<dbReference type="Gene3D" id="3.40.50.620">
    <property type="entry name" value="HUPs"/>
    <property type="match status" value="1"/>
</dbReference>
<dbReference type="InterPro" id="IPR014729">
    <property type="entry name" value="Rossmann-like_a/b/a_fold"/>
</dbReference>
<dbReference type="NCBIfam" id="TIGR00125">
    <property type="entry name" value="cyt_tran_rel"/>
    <property type="match status" value="1"/>
</dbReference>
<dbReference type="EMBL" id="CAJRAF010000002">
    <property type="protein sequence ID" value="CAG4998683.1"/>
    <property type="molecule type" value="Genomic_DNA"/>
</dbReference>
<dbReference type="GO" id="GO:0015937">
    <property type="term" value="P:coenzyme A biosynthetic process"/>
    <property type="evidence" value="ECO:0007669"/>
    <property type="project" value="UniProtKB-UniRule"/>
</dbReference>
<keyword evidence="7 9" id="KW-0173">Coenzyme A biosynthesis</keyword>
<dbReference type="SUPFAM" id="SSF52374">
    <property type="entry name" value="Nucleotidylyl transferase"/>
    <property type="match status" value="1"/>
</dbReference>
<feature type="binding site" evidence="9">
    <location>
        <begin position="89"/>
        <end position="91"/>
    </location>
    <ligand>
        <name>ATP</name>
        <dbReference type="ChEBI" id="CHEBI:30616"/>
    </ligand>
</feature>
<evidence type="ECO:0000256" key="2">
    <source>
        <dbReference type="ARBA" id="ARBA00022679"/>
    </source>
</evidence>
<keyword evidence="4 9" id="KW-0547">Nucleotide-binding</keyword>
<keyword evidence="3 9" id="KW-0548">Nucleotidyltransferase</keyword>
<proteinExistence type="inferred from homology"/>
<evidence type="ECO:0000256" key="7">
    <source>
        <dbReference type="ARBA" id="ARBA00022993"/>
    </source>
</evidence>
<keyword evidence="5 9" id="KW-0067">ATP-binding</keyword>
<dbReference type="RefSeq" id="WP_215238734.1">
    <property type="nucleotide sequence ID" value="NZ_CAJRAF010000002.1"/>
</dbReference>
<evidence type="ECO:0000259" key="10">
    <source>
        <dbReference type="Pfam" id="PF01467"/>
    </source>
</evidence>
<evidence type="ECO:0000256" key="4">
    <source>
        <dbReference type="ARBA" id="ARBA00022741"/>
    </source>
</evidence>
<dbReference type="NCBIfam" id="TIGR01510">
    <property type="entry name" value="coaD_prev_kdtB"/>
    <property type="match status" value="1"/>
</dbReference>
<comment type="catalytic activity">
    <reaction evidence="8 9">
        <text>(R)-4'-phosphopantetheine + ATP + H(+) = 3'-dephospho-CoA + diphosphate</text>
        <dbReference type="Rhea" id="RHEA:19801"/>
        <dbReference type="ChEBI" id="CHEBI:15378"/>
        <dbReference type="ChEBI" id="CHEBI:30616"/>
        <dbReference type="ChEBI" id="CHEBI:33019"/>
        <dbReference type="ChEBI" id="CHEBI:57328"/>
        <dbReference type="ChEBI" id="CHEBI:61723"/>
        <dbReference type="EC" id="2.7.7.3"/>
    </reaction>
</comment>
<feature type="domain" description="Cytidyltransferase-like" evidence="10">
    <location>
        <begin position="6"/>
        <end position="134"/>
    </location>
</feature>
<evidence type="ECO:0000313" key="12">
    <source>
        <dbReference type="Proteomes" id="UP000680038"/>
    </source>
</evidence>
<feature type="site" description="Transition state stabilizer" evidence="9">
    <location>
        <position position="18"/>
    </location>
</feature>
<comment type="caution">
    <text evidence="11">The sequence shown here is derived from an EMBL/GenBank/DDBJ whole genome shotgun (WGS) entry which is preliminary data.</text>
</comment>
<feature type="binding site" evidence="9">
    <location>
        <position position="18"/>
    </location>
    <ligand>
        <name>ATP</name>
        <dbReference type="ChEBI" id="CHEBI:30616"/>
    </ligand>
</feature>
<keyword evidence="12" id="KW-1185">Reference proteome</keyword>
<evidence type="ECO:0000313" key="11">
    <source>
        <dbReference type="EMBL" id="CAG4998683.1"/>
    </source>
</evidence>
<comment type="function">
    <text evidence="9">Reversibly transfers an adenylyl group from ATP to 4'-phosphopantetheine, yielding dephospho-CoA (dPCoA) and pyrophosphate.</text>
</comment>
<feature type="binding site" evidence="9">
    <location>
        <position position="88"/>
    </location>
    <ligand>
        <name>substrate</name>
    </ligand>
</feature>
<feature type="binding site" evidence="9">
    <location>
        <begin position="10"/>
        <end position="11"/>
    </location>
    <ligand>
        <name>ATP</name>
        <dbReference type="ChEBI" id="CHEBI:30616"/>
    </ligand>
</feature>
<dbReference type="Pfam" id="PF01467">
    <property type="entry name" value="CTP_transf_like"/>
    <property type="match status" value="1"/>
</dbReference>
<evidence type="ECO:0000256" key="6">
    <source>
        <dbReference type="ARBA" id="ARBA00022842"/>
    </source>
</evidence>
<keyword evidence="2 9" id="KW-0808">Transferase</keyword>
<dbReference type="GO" id="GO:0005737">
    <property type="term" value="C:cytoplasm"/>
    <property type="evidence" value="ECO:0007669"/>
    <property type="project" value="UniProtKB-SubCell"/>
</dbReference>
<dbReference type="InterPro" id="IPR001980">
    <property type="entry name" value="PPAT"/>
</dbReference>
<comment type="cofactor">
    <cofactor evidence="9">
        <name>Mg(2+)</name>
        <dbReference type="ChEBI" id="CHEBI:18420"/>
    </cofactor>
</comment>
<feature type="binding site" evidence="9">
    <location>
        <begin position="124"/>
        <end position="130"/>
    </location>
    <ligand>
        <name>ATP</name>
        <dbReference type="ChEBI" id="CHEBI:30616"/>
    </ligand>
</feature>
<comment type="similarity">
    <text evidence="9">Belongs to the bacterial CoaD family.</text>
</comment>
<reference evidence="11" key="1">
    <citation type="submission" date="2021-04" db="EMBL/GenBank/DDBJ databases">
        <authorList>
            <person name="Rodrigo-Torres L."/>
            <person name="Arahal R. D."/>
            <person name="Lucena T."/>
        </authorList>
    </citation>
    <scope>NUCLEOTIDE SEQUENCE</scope>
    <source>
        <strain evidence="11">CECT 9275</strain>
    </source>
</reference>